<dbReference type="InterPro" id="IPR051183">
    <property type="entry name" value="U1_U11-U12_snRNP_70-35kDa"/>
</dbReference>
<evidence type="ECO:0000256" key="1">
    <source>
        <dbReference type="ARBA" id="ARBA00004123"/>
    </source>
</evidence>
<keyword evidence="7" id="KW-1185">Reference proteome</keyword>
<dbReference type="AlphaFoldDB" id="A0AAN9FCH7"/>
<dbReference type="PANTHER" id="PTHR13952">
    <property type="entry name" value="U1 SMALL NUCLEAR RIBONUCLEOPROTEIN 70 KD"/>
    <property type="match status" value="1"/>
</dbReference>
<dbReference type="Pfam" id="PF00076">
    <property type="entry name" value="RRM_1"/>
    <property type="match status" value="1"/>
</dbReference>
<gene>
    <name evidence="6" type="ORF">RIF29_13972</name>
</gene>
<keyword evidence="2" id="KW-0539">Nucleus</keyword>
<evidence type="ECO:0000313" key="7">
    <source>
        <dbReference type="Proteomes" id="UP001372338"/>
    </source>
</evidence>
<dbReference type="SMART" id="SM00360">
    <property type="entry name" value="RRM"/>
    <property type="match status" value="1"/>
</dbReference>
<reference evidence="6 7" key="1">
    <citation type="submission" date="2024-01" db="EMBL/GenBank/DDBJ databases">
        <title>The genomes of 5 underutilized Papilionoideae crops provide insights into root nodulation and disease resistanc.</title>
        <authorList>
            <person name="Yuan L."/>
        </authorList>
    </citation>
    <scope>NUCLEOTIDE SEQUENCE [LARGE SCALE GENOMIC DNA]</scope>
    <source>
        <strain evidence="6">ZHUSHIDOU_FW_LH</strain>
        <tissue evidence="6">Leaf</tissue>
    </source>
</reference>
<dbReference type="GO" id="GO:0017069">
    <property type="term" value="F:snRNA binding"/>
    <property type="evidence" value="ECO:0007669"/>
    <property type="project" value="TreeGrafter"/>
</dbReference>
<dbReference type="FunFam" id="3.30.70.330:FF:000132">
    <property type="entry name" value="Small nuclear ribonucleoprotein U11/U12 subunit 35"/>
    <property type="match status" value="1"/>
</dbReference>
<feature type="compositionally biased region" description="Basic residues" evidence="4">
    <location>
        <begin position="251"/>
        <end position="260"/>
    </location>
</feature>
<name>A0AAN9FCH7_CROPI</name>
<dbReference type="GO" id="GO:0000398">
    <property type="term" value="P:mRNA splicing, via spliceosome"/>
    <property type="evidence" value="ECO:0007669"/>
    <property type="project" value="TreeGrafter"/>
</dbReference>
<dbReference type="GO" id="GO:0003729">
    <property type="term" value="F:mRNA binding"/>
    <property type="evidence" value="ECO:0007669"/>
    <property type="project" value="TreeGrafter"/>
</dbReference>
<dbReference type="Gene3D" id="3.30.70.330">
    <property type="match status" value="1"/>
</dbReference>
<dbReference type="Proteomes" id="UP001372338">
    <property type="component" value="Unassembled WGS sequence"/>
</dbReference>
<feature type="compositionally biased region" description="Basic and acidic residues" evidence="4">
    <location>
        <begin position="261"/>
        <end position="278"/>
    </location>
</feature>
<dbReference type="GO" id="GO:0071011">
    <property type="term" value="C:precatalytic spliceosome"/>
    <property type="evidence" value="ECO:0007669"/>
    <property type="project" value="TreeGrafter"/>
</dbReference>
<dbReference type="EMBL" id="JAYWIO010000003">
    <property type="protein sequence ID" value="KAK7272929.1"/>
    <property type="molecule type" value="Genomic_DNA"/>
</dbReference>
<evidence type="ECO:0000259" key="5">
    <source>
        <dbReference type="PROSITE" id="PS50102"/>
    </source>
</evidence>
<dbReference type="SUPFAM" id="SSF54928">
    <property type="entry name" value="RNA-binding domain, RBD"/>
    <property type="match status" value="1"/>
</dbReference>
<dbReference type="PANTHER" id="PTHR13952:SF6">
    <property type="entry name" value="U11_U12 SMALL NUCLEAR RIBONUCLEOPROTEIN 35 KDA PROTEIN"/>
    <property type="match status" value="1"/>
</dbReference>
<feature type="compositionally biased region" description="Basic and acidic residues" evidence="4">
    <location>
        <begin position="160"/>
        <end position="176"/>
    </location>
</feature>
<evidence type="ECO:0000256" key="3">
    <source>
        <dbReference type="PROSITE-ProRule" id="PRU00176"/>
    </source>
</evidence>
<accession>A0AAN9FCH7</accession>
<evidence type="ECO:0000313" key="6">
    <source>
        <dbReference type="EMBL" id="KAK7272929.1"/>
    </source>
</evidence>
<organism evidence="6 7">
    <name type="scientific">Crotalaria pallida</name>
    <name type="common">Smooth rattlebox</name>
    <name type="synonym">Crotalaria striata</name>
    <dbReference type="NCBI Taxonomy" id="3830"/>
    <lineage>
        <taxon>Eukaryota</taxon>
        <taxon>Viridiplantae</taxon>
        <taxon>Streptophyta</taxon>
        <taxon>Embryophyta</taxon>
        <taxon>Tracheophyta</taxon>
        <taxon>Spermatophyta</taxon>
        <taxon>Magnoliopsida</taxon>
        <taxon>eudicotyledons</taxon>
        <taxon>Gunneridae</taxon>
        <taxon>Pentapetalae</taxon>
        <taxon>rosids</taxon>
        <taxon>fabids</taxon>
        <taxon>Fabales</taxon>
        <taxon>Fabaceae</taxon>
        <taxon>Papilionoideae</taxon>
        <taxon>50 kb inversion clade</taxon>
        <taxon>genistoids sensu lato</taxon>
        <taxon>core genistoids</taxon>
        <taxon>Crotalarieae</taxon>
        <taxon>Crotalaria</taxon>
    </lineage>
</organism>
<keyword evidence="3" id="KW-0694">RNA-binding</keyword>
<feature type="compositionally biased region" description="Basic and acidic residues" evidence="4">
    <location>
        <begin position="211"/>
        <end position="241"/>
    </location>
</feature>
<dbReference type="InterPro" id="IPR035979">
    <property type="entry name" value="RBD_domain_sf"/>
</dbReference>
<evidence type="ECO:0000256" key="4">
    <source>
        <dbReference type="SAM" id="MobiDB-lite"/>
    </source>
</evidence>
<proteinExistence type="predicted"/>
<comment type="caution">
    <text evidence="6">The sequence shown here is derived from an EMBL/GenBank/DDBJ whole genome shotgun (WGS) entry which is preliminary data.</text>
</comment>
<dbReference type="PROSITE" id="PS50102">
    <property type="entry name" value="RRM"/>
    <property type="match status" value="1"/>
</dbReference>
<feature type="region of interest" description="Disordered" evidence="4">
    <location>
        <begin position="155"/>
        <end position="299"/>
    </location>
</feature>
<sequence>MGSNANARKLKYVFYADSYHPIQAGSIDGTDVVPHDKAIHRAHLCQKLNLYDPLNDPKATMDPYRTVFVGRLSRQTTQHTVHKFMSKYGQIKSLRLVRDIVTGASRGYAFVEYETDREMRHAYMDAHHAFIDDKEIIVDYNRHKLMEGWIPRRLGGGLGGKKESGQLRFGGREKPFRAPLKPIPYEELEKLGIPPPPEGKYLSQNQVPSPPRREGSRSISDREEGSQRRDFKDWDSRRSPVEDIEEEHYRKSSSHRHDHSHGRSEERGGYHHDRSSSKKEHRHRGYAETERRSHEKRKR</sequence>
<feature type="domain" description="RRM" evidence="5">
    <location>
        <begin position="65"/>
        <end position="143"/>
    </location>
</feature>
<evidence type="ECO:0000256" key="2">
    <source>
        <dbReference type="ARBA" id="ARBA00023242"/>
    </source>
</evidence>
<protein>
    <recommendedName>
        <fullName evidence="5">RRM domain-containing protein</fullName>
    </recommendedName>
</protein>
<dbReference type="InterPro" id="IPR000504">
    <property type="entry name" value="RRM_dom"/>
</dbReference>
<comment type="subcellular location">
    <subcellularLocation>
        <location evidence="1">Nucleus</location>
    </subcellularLocation>
</comment>
<dbReference type="InterPro" id="IPR012677">
    <property type="entry name" value="Nucleotide-bd_a/b_plait_sf"/>
</dbReference>